<feature type="domain" description="HNH nuclease" evidence="2">
    <location>
        <begin position="636"/>
        <end position="688"/>
    </location>
</feature>
<reference evidence="3 4" key="1">
    <citation type="submission" date="2019-07" db="EMBL/GenBank/DDBJ databases">
        <title>Whole genome shotgun sequence of Cellulomonas composti NBRC 100758.</title>
        <authorList>
            <person name="Hosoyama A."/>
            <person name="Uohara A."/>
            <person name="Ohji S."/>
            <person name="Ichikawa N."/>
        </authorList>
    </citation>
    <scope>NUCLEOTIDE SEQUENCE [LARGE SCALE GENOMIC DNA]</scope>
    <source>
        <strain evidence="3 4">NBRC 100758</strain>
    </source>
</reference>
<sequence>MFDTSVSRAAAADRPVRALDAAYGRPSSGSDIWVDESDVLDPVIGSVGRAVLPFTCDDDEWDARVALWAYDDAELSAADATSIGATVTGIGSTRAAAGIDATNNGRAGGAGTTGTGATNDTAAGTEVTRPEATGPEATGPEATGPAATGPAATGPAATGPEATGPEATGSDAVGSDAVGARRGPRLSPFGSAEIRHHGPDLLPPGLLAEGAELWPGADLVGSTPSGSVLAGLLECVDLASMTDRGVLEVTAAWERLAAWAYLGSAAAAAHLASRSSMNPPDERPRNARFSSTAGDEVALRLGWSRRAGANLVREGRALDRALSPVADAVRAGDLDRSKVRVFVEHLDDQPEDLVDAVLDRVLPGAATRTPTELGRDLERAILEVDPESAAARHDRAVTRRRVDAPRRLQNGMSGMWAVLPAHAARLVDGTLDATARAARADGDPRTLAQLRADVLVGIIAGTSDLAPTDIAASLEHGPDGAPAAPHGGWPGAHAVEPDTDRTASHHAAEPRPAAHRTDDHRATDPRPDEPHTDDHRAADAHPAEPRTDEPRTDDHRVADARGRVRVRRPRIQVNVTVSLTTLLGLDERCGDVDGQPMSAAQVRALALEGPWRRIVTDPLTDTVLDVGTTRYRPPAHIGEHVRVRDRVCVWPGCVTPAERADLDHTVEAQHGGRTSASNLGPLCRHHHRLKSSGRYVLSQPSPGVFELRTPTGQILRTQPGLGGRVERIDRAYARRDVEYAAYAPPDDGPPPF</sequence>
<dbReference type="OrthoDB" id="5140334at2"/>
<dbReference type="EMBL" id="BJWG01000003">
    <property type="protein sequence ID" value="GEL94385.1"/>
    <property type="molecule type" value="Genomic_DNA"/>
</dbReference>
<evidence type="ECO:0000256" key="1">
    <source>
        <dbReference type="SAM" id="MobiDB-lite"/>
    </source>
</evidence>
<comment type="caution">
    <text evidence="3">The sequence shown here is derived from an EMBL/GenBank/DDBJ whole genome shotgun (WGS) entry which is preliminary data.</text>
</comment>
<feature type="compositionally biased region" description="Low complexity" evidence="1">
    <location>
        <begin position="479"/>
        <end position="494"/>
    </location>
</feature>
<dbReference type="InterPro" id="IPR003870">
    <property type="entry name" value="DUF222"/>
</dbReference>
<protein>
    <recommendedName>
        <fullName evidence="2">HNH nuclease domain-containing protein</fullName>
    </recommendedName>
</protein>
<dbReference type="Pfam" id="PF02720">
    <property type="entry name" value="DUF222"/>
    <property type="match status" value="1"/>
</dbReference>
<dbReference type="InterPro" id="IPR003615">
    <property type="entry name" value="HNH_nuc"/>
</dbReference>
<dbReference type="AlphaFoldDB" id="A0A511J8Q9"/>
<proteinExistence type="predicted"/>
<name>A0A511J8Q9_9CELL</name>
<feature type="compositionally biased region" description="Basic and acidic residues" evidence="1">
    <location>
        <begin position="495"/>
        <end position="509"/>
    </location>
</feature>
<dbReference type="Proteomes" id="UP000321720">
    <property type="component" value="Unassembled WGS sequence"/>
</dbReference>
<feature type="compositionally biased region" description="Low complexity" evidence="1">
    <location>
        <begin position="115"/>
        <end position="169"/>
    </location>
</feature>
<dbReference type="RefSeq" id="WP_146841988.1">
    <property type="nucleotide sequence ID" value="NZ_BJWG01000003.1"/>
</dbReference>
<accession>A0A511J8Q9</accession>
<dbReference type="SMART" id="SM00507">
    <property type="entry name" value="HNHc"/>
    <property type="match status" value="1"/>
</dbReference>
<organism evidence="3 4">
    <name type="scientific">Cellulomonas composti</name>
    <dbReference type="NCBI Taxonomy" id="266130"/>
    <lineage>
        <taxon>Bacteria</taxon>
        <taxon>Bacillati</taxon>
        <taxon>Actinomycetota</taxon>
        <taxon>Actinomycetes</taxon>
        <taxon>Micrococcales</taxon>
        <taxon>Cellulomonadaceae</taxon>
        <taxon>Cellulomonas</taxon>
    </lineage>
</organism>
<evidence type="ECO:0000313" key="4">
    <source>
        <dbReference type="Proteomes" id="UP000321720"/>
    </source>
</evidence>
<feature type="compositionally biased region" description="Basic and acidic residues" evidence="1">
    <location>
        <begin position="515"/>
        <end position="562"/>
    </location>
</feature>
<evidence type="ECO:0000313" key="3">
    <source>
        <dbReference type="EMBL" id="GEL94385.1"/>
    </source>
</evidence>
<feature type="region of interest" description="Disordered" evidence="1">
    <location>
        <begin position="471"/>
        <end position="563"/>
    </location>
</feature>
<feature type="region of interest" description="Disordered" evidence="1">
    <location>
        <begin position="99"/>
        <end position="197"/>
    </location>
</feature>
<dbReference type="CDD" id="cd00085">
    <property type="entry name" value="HNHc"/>
    <property type="match status" value="1"/>
</dbReference>
<dbReference type="Gene3D" id="1.10.30.50">
    <property type="match status" value="1"/>
</dbReference>
<evidence type="ECO:0000259" key="2">
    <source>
        <dbReference type="SMART" id="SM00507"/>
    </source>
</evidence>
<keyword evidence="4" id="KW-1185">Reference proteome</keyword>
<gene>
    <name evidence="3" type="ORF">CCO02nite_10430</name>
</gene>